<evidence type="ECO:0000256" key="7">
    <source>
        <dbReference type="ARBA" id="ARBA00023136"/>
    </source>
</evidence>
<keyword evidence="4" id="KW-0309">Germination</keyword>
<feature type="transmembrane region" description="Helical" evidence="8">
    <location>
        <begin position="338"/>
        <end position="360"/>
    </location>
</feature>
<name>A0A8J2VLH9_9BACL</name>
<dbReference type="EMBL" id="BMIR01000005">
    <property type="protein sequence ID" value="GGE36404.1"/>
    <property type="molecule type" value="Genomic_DNA"/>
</dbReference>
<feature type="transmembrane region" description="Helical" evidence="8">
    <location>
        <begin position="12"/>
        <end position="33"/>
    </location>
</feature>
<evidence type="ECO:0000256" key="6">
    <source>
        <dbReference type="ARBA" id="ARBA00022989"/>
    </source>
</evidence>
<sequence>MKSFEYGDWEIGLKEIGFAVSAMVIGVGLLSLPRDVDLVTYVADGWISILIGGAAAALFAYICAKLASRFPKQTFYTYASRLVPKPIALGITVILICHFLFICIYEVRVISDVAKLYIFFKTPVEIISLIFLLVVVYAVRGQSVGILRLNMMFLPIILFIVLFVYTLSVNTFDINNLLPFFVTPPLNLLKGAQKAYLSFAGFEIVLFYISFMNKPDKAPRAVVIGMLFPIVLALLIFIFSIAVFSVTTREILYPTIEMAKEIFADIGFFERIEAVFFTIWIMTIYNTAAMAFDVAVIATKSIYPKLKKMHYVLIFTPLIYLVAMIPQSYDAIEKYGRVLNISCLVFESIIPTVLLFTSIVRRIKGENKKDKTLPKEA</sequence>
<keyword evidence="7 8" id="KW-0472">Membrane</keyword>
<organism evidence="9 10">
    <name type="scientific">Pullulanibacillus camelliae</name>
    <dbReference type="NCBI Taxonomy" id="1707096"/>
    <lineage>
        <taxon>Bacteria</taxon>
        <taxon>Bacillati</taxon>
        <taxon>Bacillota</taxon>
        <taxon>Bacilli</taxon>
        <taxon>Bacillales</taxon>
        <taxon>Sporolactobacillaceae</taxon>
        <taxon>Pullulanibacillus</taxon>
    </lineage>
</organism>
<keyword evidence="5 8" id="KW-0812">Transmembrane</keyword>
<gene>
    <name evidence="9" type="ORF">GCM10011391_14010</name>
</gene>
<dbReference type="AlphaFoldDB" id="A0A8J2VLH9"/>
<evidence type="ECO:0000256" key="4">
    <source>
        <dbReference type="ARBA" id="ARBA00022544"/>
    </source>
</evidence>
<feature type="transmembrane region" description="Helical" evidence="8">
    <location>
        <begin position="45"/>
        <end position="67"/>
    </location>
</feature>
<dbReference type="PANTHER" id="PTHR34975:SF2">
    <property type="entry name" value="SPORE GERMINATION PROTEIN A2"/>
    <property type="match status" value="1"/>
</dbReference>
<comment type="similarity">
    <text evidence="2">Belongs to the amino acid-polyamine-organocation (APC) superfamily. Spore germination protein (SGP) (TC 2.A.3.9) family.</text>
</comment>
<dbReference type="InterPro" id="IPR004761">
    <property type="entry name" value="Spore_GerAB"/>
</dbReference>
<evidence type="ECO:0000256" key="3">
    <source>
        <dbReference type="ARBA" id="ARBA00022448"/>
    </source>
</evidence>
<feature type="transmembrane region" description="Helical" evidence="8">
    <location>
        <begin position="192"/>
        <end position="209"/>
    </location>
</feature>
<dbReference type="Pfam" id="PF03845">
    <property type="entry name" value="Spore_permease"/>
    <property type="match status" value="1"/>
</dbReference>
<evidence type="ECO:0000256" key="1">
    <source>
        <dbReference type="ARBA" id="ARBA00004141"/>
    </source>
</evidence>
<dbReference type="GO" id="GO:0009847">
    <property type="term" value="P:spore germination"/>
    <property type="evidence" value="ECO:0007669"/>
    <property type="project" value="InterPro"/>
</dbReference>
<feature type="transmembrane region" description="Helical" evidence="8">
    <location>
        <begin position="116"/>
        <end position="139"/>
    </location>
</feature>
<dbReference type="Proteomes" id="UP000628775">
    <property type="component" value="Unassembled WGS sequence"/>
</dbReference>
<evidence type="ECO:0000313" key="9">
    <source>
        <dbReference type="EMBL" id="GGE36404.1"/>
    </source>
</evidence>
<evidence type="ECO:0000313" key="10">
    <source>
        <dbReference type="Proteomes" id="UP000628775"/>
    </source>
</evidence>
<evidence type="ECO:0000256" key="8">
    <source>
        <dbReference type="SAM" id="Phobius"/>
    </source>
</evidence>
<comment type="caution">
    <text evidence="9">The sequence shown here is derived from an EMBL/GenBank/DDBJ whole genome shotgun (WGS) entry which is preliminary data.</text>
</comment>
<dbReference type="GO" id="GO:0016020">
    <property type="term" value="C:membrane"/>
    <property type="evidence" value="ECO:0007669"/>
    <property type="project" value="UniProtKB-SubCell"/>
</dbReference>
<feature type="transmembrane region" description="Helical" evidence="8">
    <location>
        <begin position="87"/>
        <end position="110"/>
    </location>
</feature>
<feature type="transmembrane region" description="Helical" evidence="8">
    <location>
        <begin position="221"/>
        <end position="244"/>
    </location>
</feature>
<feature type="transmembrane region" description="Helical" evidence="8">
    <location>
        <begin position="309"/>
        <end position="326"/>
    </location>
</feature>
<keyword evidence="10" id="KW-1185">Reference proteome</keyword>
<dbReference type="Gene3D" id="1.20.1740.10">
    <property type="entry name" value="Amino acid/polyamine transporter I"/>
    <property type="match status" value="1"/>
</dbReference>
<protein>
    <submittedName>
        <fullName evidence="9">Germination protein GerLB</fullName>
    </submittedName>
</protein>
<evidence type="ECO:0000256" key="2">
    <source>
        <dbReference type="ARBA" id="ARBA00007998"/>
    </source>
</evidence>
<feature type="transmembrane region" description="Helical" evidence="8">
    <location>
        <begin position="274"/>
        <end position="297"/>
    </location>
</feature>
<keyword evidence="3" id="KW-0813">Transport</keyword>
<dbReference type="RefSeq" id="WP_188691279.1">
    <property type="nucleotide sequence ID" value="NZ_BMIR01000005.1"/>
</dbReference>
<evidence type="ECO:0000256" key="5">
    <source>
        <dbReference type="ARBA" id="ARBA00022692"/>
    </source>
</evidence>
<keyword evidence="6 8" id="KW-1133">Transmembrane helix</keyword>
<reference evidence="9" key="1">
    <citation type="journal article" date="2014" name="Int. J. Syst. Evol. Microbiol.">
        <title>Complete genome sequence of Corynebacterium casei LMG S-19264T (=DSM 44701T), isolated from a smear-ripened cheese.</title>
        <authorList>
            <consortium name="US DOE Joint Genome Institute (JGI-PGF)"/>
            <person name="Walter F."/>
            <person name="Albersmeier A."/>
            <person name="Kalinowski J."/>
            <person name="Ruckert C."/>
        </authorList>
    </citation>
    <scope>NUCLEOTIDE SEQUENCE</scope>
    <source>
        <strain evidence="9">CGMCC 1.15371</strain>
    </source>
</reference>
<accession>A0A8J2VLH9</accession>
<dbReference type="NCBIfam" id="TIGR00912">
    <property type="entry name" value="2A0309"/>
    <property type="match status" value="1"/>
</dbReference>
<feature type="transmembrane region" description="Helical" evidence="8">
    <location>
        <begin position="151"/>
        <end position="172"/>
    </location>
</feature>
<reference evidence="9" key="2">
    <citation type="submission" date="2020-09" db="EMBL/GenBank/DDBJ databases">
        <authorList>
            <person name="Sun Q."/>
            <person name="Zhou Y."/>
        </authorList>
    </citation>
    <scope>NUCLEOTIDE SEQUENCE</scope>
    <source>
        <strain evidence="9">CGMCC 1.15371</strain>
    </source>
</reference>
<comment type="subcellular location">
    <subcellularLocation>
        <location evidence="1">Membrane</location>
        <topology evidence="1">Multi-pass membrane protein</topology>
    </subcellularLocation>
</comment>
<dbReference type="PANTHER" id="PTHR34975">
    <property type="entry name" value="SPORE GERMINATION PROTEIN A2"/>
    <property type="match status" value="1"/>
</dbReference>
<proteinExistence type="inferred from homology"/>